<dbReference type="RefSeq" id="WP_257917895.1">
    <property type="nucleotide sequence ID" value="NZ_JAMXQV010000001.1"/>
</dbReference>
<dbReference type="Pfam" id="PF02575">
    <property type="entry name" value="YbaB_DNA_bd"/>
    <property type="match status" value="1"/>
</dbReference>
<dbReference type="InterPro" id="IPR004401">
    <property type="entry name" value="YbaB/EbfC"/>
</dbReference>
<dbReference type="GO" id="GO:0003677">
    <property type="term" value="F:DNA binding"/>
    <property type="evidence" value="ECO:0007669"/>
    <property type="project" value="InterPro"/>
</dbReference>
<feature type="compositionally biased region" description="Acidic residues" evidence="1">
    <location>
        <begin position="113"/>
        <end position="129"/>
    </location>
</feature>
<evidence type="ECO:0000256" key="1">
    <source>
        <dbReference type="SAM" id="MobiDB-lite"/>
    </source>
</evidence>
<dbReference type="EMBL" id="JAMXQV010000001">
    <property type="protein sequence ID" value="MCR6481236.1"/>
    <property type="molecule type" value="Genomic_DNA"/>
</dbReference>
<dbReference type="Gene3D" id="3.30.1310.10">
    <property type="entry name" value="Nucleoid-associated protein YbaB-like domain"/>
    <property type="match status" value="1"/>
</dbReference>
<accession>A0A9X2N641</accession>
<dbReference type="AlphaFoldDB" id="A0A9X2N641"/>
<gene>
    <name evidence="2" type="ORF">M8542_00230</name>
</gene>
<comment type="caution">
    <text evidence="2">The sequence shown here is derived from an EMBL/GenBank/DDBJ whole genome shotgun (WGS) entry which is preliminary data.</text>
</comment>
<feature type="region of interest" description="Disordered" evidence="1">
    <location>
        <begin position="90"/>
        <end position="136"/>
    </location>
</feature>
<feature type="compositionally biased region" description="Low complexity" evidence="1">
    <location>
        <begin position="93"/>
        <end position="106"/>
    </location>
</feature>
<organism evidence="2 3">
    <name type="scientific">Amycolatopsis iheyensis</name>
    <dbReference type="NCBI Taxonomy" id="2945988"/>
    <lineage>
        <taxon>Bacteria</taxon>
        <taxon>Bacillati</taxon>
        <taxon>Actinomycetota</taxon>
        <taxon>Actinomycetes</taxon>
        <taxon>Pseudonocardiales</taxon>
        <taxon>Pseudonocardiaceae</taxon>
        <taxon>Amycolatopsis</taxon>
    </lineage>
</organism>
<keyword evidence="3" id="KW-1185">Reference proteome</keyword>
<protein>
    <submittedName>
        <fullName evidence="2">YbaB/EbfC family nucleoid-associated protein</fullName>
    </submittedName>
</protein>
<evidence type="ECO:0000313" key="2">
    <source>
        <dbReference type="EMBL" id="MCR6481236.1"/>
    </source>
</evidence>
<dbReference type="InterPro" id="IPR036894">
    <property type="entry name" value="YbaB-like_sf"/>
</dbReference>
<sequence length="136" mass="14405">MTHHDLGKLRQQAGELDARLAAARHTAKSADQLVTAVVTGQAKLLDLRIDDGALTGPHAQQLGLSIVEAVRNARDAARASALPQLNALFGKEPLPGAAPSAPARGPVQRQREPDDESFEELDFLTDEGPDSGGGRW</sequence>
<dbReference type="SUPFAM" id="SSF82607">
    <property type="entry name" value="YbaB-like"/>
    <property type="match status" value="1"/>
</dbReference>
<dbReference type="Proteomes" id="UP001144096">
    <property type="component" value="Unassembled WGS sequence"/>
</dbReference>
<evidence type="ECO:0000313" key="3">
    <source>
        <dbReference type="Proteomes" id="UP001144096"/>
    </source>
</evidence>
<reference evidence="2" key="1">
    <citation type="submission" date="2022-06" db="EMBL/GenBank/DDBJ databases">
        <title>Amycolatopsis iheyaensis sp. nov., a new species of the genus Amycolatopsis isolated from soil in Iheya island, Japan.</title>
        <authorList>
            <person name="Ngamcharungchit C."/>
            <person name="Kanto H."/>
            <person name="Take A."/>
            <person name="Intra B."/>
            <person name="Matsumoto A."/>
            <person name="Panbangred W."/>
            <person name="Inahashi Y."/>
        </authorList>
    </citation>
    <scope>NUCLEOTIDE SEQUENCE</scope>
    <source>
        <strain evidence="2">OK19-0408</strain>
    </source>
</reference>
<name>A0A9X2N641_9PSEU</name>
<proteinExistence type="predicted"/>